<dbReference type="AlphaFoldDB" id="A0A246RQ94"/>
<organism evidence="2 3">
    <name type="scientific">Micromonospora wenchangensis</name>
    <dbReference type="NCBI Taxonomy" id="1185415"/>
    <lineage>
        <taxon>Bacteria</taxon>
        <taxon>Bacillati</taxon>
        <taxon>Actinomycetota</taxon>
        <taxon>Actinomycetes</taxon>
        <taxon>Micromonosporales</taxon>
        <taxon>Micromonosporaceae</taxon>
        <taxon>Micromonospora</taxon>
    </lineage>
</organism>
<protein>
    <submittedName>
        <fullName evidence="2">Uncharacterized protein</fullName>
    </submittedName>
</protein>
<evidence type="ECO:0000313" key="2">
    <source>
        <dbReference type="EMBL" id="OWV08887.1"/>
    </source>
</evidence>
<reference evidence="2 3" key="1">
    <citation type="submission" date="2017-03" db="EMBL/GenBank/DDBJ databases">
        <title>Whole genome sequence of Micromonospora wenchangensis, isolated from mangrove soil.</title>
        <authorList>
            <person name="Yang H."/>
        </authorList>
    </citation>
    <scope>NUCLEOTIDE SEQUENCE [LARGE SCALE GENOMIC DNA]</scope>
    <source>
        <strain evidence="2 3">CCTCC AA 2012002</strain>
    </source>
</reference>
<dbReference type="RefSeq" id="WP_088643732.1">
    <property type="nucleotide sequence ID" value="NZ_MZMV01000014.1"/>
</dbReference>
<feature type="region of interest" description="Disordered" evidence="1">
    <location>
        <begin position="88"/>
        <end position="115"/>
    </location>
</feature>
<dbReference type="EMBL" id="MZMV01000014">
    <property type="protein sequence ID" value="OWV08887.1"/>
    <property type="molecule type" value="Genomic_DNA"/>
</dbReference>
<comment type="caution">
    <text evidence="2">The sequence shown here is derived from an EMBL/GenBank/DDBJ whole genome shotgun (WGS) entry which is preliminary data.</text>
</comment>
<dbReference type="Proteomes" id="UP000197174">
    <property type="component" value="Unassembled WGS sequence"/>
</dbReference>
<name>A0A246RQ94_9ACTN</name>
<accession>A0A246RQ94</accession>
<sequence>MILQPYPLWLAQEMSDLASPLVGAVIGWQPPPSNEAAYPQELSPVFVTQGDDHGGGGVYVAVSPWFIGPTAAEARELALEYARPRRQEQEAAQELERRNQQREDATGRARRRAEGGDLEVAKALAETSMRPRIPKLVAVLADAEWKRTDARRIELRVRKRTPVMDVVTDWQNDVRAVVQSVLGDDWQVDIRMPGLLGGLR</sequence>
<gene>
    <name evidence="2" type="ORF">B5D80_11065</name>
</gene>
<keyword evidence="3" id="KW-1185">Reference proteome</keyword>
<proteinExistence type="predicted"/>
<evidence type="ECO:0000313" key="3">
    <source>
        <dbReference type="Proteomes" id="UP000197174"/>
    </source>
</evidence>
<evidence type="ECO:0000256" key="1">
    <source>
        <dbReference type="SAM" id="MobiDB-lite"/>
    </source>
</evidence>